<evidence type="ECO:0000313" key="2">
    <source>
        <dbReference type="EMBL" id="SVD75269.1"/>
    </source>
</evidence>
<dbReference type="GO" id="GO:0003677">
    <property type="term" value="F:DNA binding"/>
    <property type="evidence" value="ECO:0007669"/>
    <property type="project" value="InterPro"/>
</dbReference>
<dbReference type="InterPro" id="IPR007159">
    <property type="entry name" value="SpoVT-AbrB_dom"/>
</dbReference>
<feature type="non-terminal residue" evidence="2">
    <location>
        <position position="33"/>
    </location>
</feature>
<dbReference type="InterPro" id="IPR037914">
    <property type="entry name" value="SpoVT-AbrB_sf"/>
</dbReference>
<name>A0A382XWT0_9ZZZZ</name>
<sequence>MESKTSINERGVITIPAALRRAYGLEANDELLI</sequence>
<dbReference type="SUPFAM" id="SSF89447">
    <property type="entry name" value="AbrB/MazE/MraZ-like"/>
    <property type="match status" value="1"/>
</dbReference>
<dbReference type="PROSITE" id="PS51740">
    <property type="entry name" value="SPOVT_ABRB"/>
    <property type="match status" value="1"/>
</dbReference>
<dbReference type="EMBL" id="UINC01170963">
    <property type="protein sequence ID" value="SVD75269.1"/>
    <property type="molecule type" value="Genomic_DNA"/>
</dbReference>
<proteinExistence type="predicted"/>
<dbReference type="Gene3D" id="2.10.260.10">
    <property type="match status" value="1"/>
</dbReference>
<accession>A0A382XWT0</accession>
<organism evidence="2">
    <name type="scientific">marine metagenome</name>
    <dbReference type="NCBI Taxonomy" id="408172"/>
    <lineage>
        <taxon>unclassified sequences</taxon>
        <taxon>metagenomes</taxon>
        <taxon>ecological metagenomes</taxon>
    </lineage>
</organism>
<dbReference type="AlphaFoldDB" id="A0A382XWT0"/>
<reference evidence="2" key="1">
    <citation type="submission" date="2018-05" db="EMBL/GenBank/DDBJ databases">
        <authorList>
            <person name="Lanie J.A."/>
            <person name="Ng W.-L."/>
            <person name="Kazmierczak K.M."/>
            <person name="Andrzejewski T.M."/>
            <person name="Davidsen T.M."/>
            <person name="Wayne K.J."/>
            <person name="Tettelin H."/>
            <person name="Glass J.I."/>
            <person name="Rusch D."/>
            <person name="Podicherti R."/>
            <person name="Tsui H.-C.T."/>
            <person name="Winkler M.E."/>
        </authorList>
    </citation>
    <scope>NUCLEOTIDE SEQUENCE</scope>
</reference>
<dbReference type="Pfam" id="PF04014">
    <property type="entry name" value="MazE_antitoxin"/>
    <property type="match status" value="1"/>
</dbReference>
<feature type="domain" description="SpoVT-AbrB" evidence="1">
    <location>
        <begin position="2"/>
        <end position="33"/>
    </location>
</feature>
<protein>
    <recommendedName>
        <fullName evidence="1">SpoVT-AbrB domain-containing protein</fullName>
    </recommendedName>
</protein>
<gene>
    <name evidence="2" type="ORF">METZ01_LOCUS428123</name>
</gene>
<evidence type="ECO:0000259" key="1">
    <source>
        <dbReference type="PROSITE" id="PS51740"/>
    </source>
</evidence>